<evidence type="ECO:0000256" key="1">
    <source>
        <dbReference type="SAM" id="Phobius"/>
    </source>
</evidence>
<feature type="transmembrane region" description="Helical" evidence="1">
    <location>
        <begin position="304"/>
        <end position="321"/>
    </location>
</feature>
<accession>A0A927F1D0</accession>
<dbReference type="InterPro" id="IPR044049">
    <property type="entry name" value="EccD_transm"/>
</dbReference>
<evidence type="ECO:0000259" key="2">
    <source>
        <dbReference type="Pfam" id="PF19053"/>
    </source>
</evidence>
<feature type="transmembrane region" description="Helical" evidence="1">
    <location>
        <begin position="395"/>
        <end position="414"/>
    </location>
</feature>
<feature type="transmembrane region" description="Helical" evidence="1">
    <location>
        <begin position="356"/>
        <end position="375"/>
    </location>
</feature>
<feature type="transmembrane region" description="Helical" evidence="1">
    <location>
        <begin position="96"/>
        <end position="117"/>
    </location>
</feature>
<feature type="transmembrane region" description="Helical" evidence="1">
    <location>
        <begin position="328"/>
        <end position="350"/>
    </location>
</feature>
<dbReference type="AlphaFoldDB" id="A0A927F1D0"/>
<proteinExistence type="predicted"/>
<keyword evidence="1" id="KW-1133">Transmembrane helix</keyword>
<keyword evidence="1" id="KW-0812">Transmembrane</keyword>
<sequence>MVLPAEEPIGELLPDVLRLLGDKAADRPALRRLVTPGGAVLAQDDTLASAGVADGAVLRLVRQQETPAAPVVHDVTDEAADDLDVRGWRWGDRTRTWTAGAAHVLLGLVAAVCARLWLGADAVGPWLLAASGAASAIGAATARLGGREPGTALVVLGGVLGAYGSWTVTDGAAVRLAALGAVLALALALLGVCAGAGRGALVGAGAVAAVVGGWELALAVTDTAGAGLVLGLASVLALGHLPRLALMGAGLTRLDDQRAGGASVSRHRVDAALAATHRGLALATVVTGLSAAAGGWLAVSGPEATAWEVTATALFAVVLLSRSRAYPLAVEVVALLVAGTVLAVRLFALWGGAATAAPPAALAVVALVPLAVLVLRPPDHVRVRLRRTANLVESVSVVVLIPVVIGAFGVYGRLLNTF</sequence>
<protein>
    <submittedName>
        <fullName evidence="3">EsaB/YukD family protein</fullName>
    </submittedName>
</protein>
<feature type="transmembrane region" description="Helical" evidence="1">
    <location>
        <begin position="280"/>
        <end position="298"/>
    </location>
</feature>
<gene>
    <name evidence="3" type="ORF">IF129_13470</name>
</gene>
<organism evidence="3 4">
    <name type="scientific">Streptomyces chumphonensis</name>
    <dbReference type="NCBI Taxonomy" id="1214925"/>
    <lineage>
        <taxon>Bacteria</taxon>
        <taxon>Bacillati</taxon>
        <taxon>Actinomycetota</taxon>
        <taxon>Actinomycetes</taxon>
        <taxon>Kitasatosporales</taxon>
        <taxon>Streptomycetaceae</taxon>
        <taxon>Streptomyces</taxon>
    </lineage>
</organism>
<dbReference type="Pfam" id="PF19053">
    <property type="entry name" value="EccD"/>
    <property type="match status" value="1"/>
</dbReference>
<feature type="transmembrane region" description="Helical" evidence="1">
    <location>
        <begin position="226"/>
        <end position="246"/>
    </location>
</feature>
<keyword evidence="1" id="KW-0472">Membrane</keyword>
<comment type="caution">
    <text evidence="3">The sequence shown here is derived from an EMBL/GenBank/DDBJ whole genome shotgun (WGS) entry which is preliminary data.</text>
</comment>
<feature type="transmembrane region" description="Helical" evidence="1">
    <location>
        <begin position="172"/>
        <end position="193"/>
    </location>
</feature>
<name>A0A927F1D0_9ACTN</name>
<dbReference type="Pfam" id="PF08817">
    <property type="entry name" value="YukD"/>
    <property type="match status" value="1"/>
</dbReference>
<dbReference type="Gene3D" id="3.10.20.90">
    <property type="entry name" value="Phosphatidylinositol 3-kinase Catalytic Subunit, Chain A, domain 1"/>
    <property type="match status" value="1"/>
</dbReference>
<dbReference type="Proteomes" id="UP000632289">
    <property type="component" value="Unassembled WGS sequence"/>
</dbReference>
<dbReference type="EMBL" id="JACXYU010000005">
    <property type="protein sequence ID" value="MBD3932557.1"/>
    <property type="molecule type" value="Genomic_DNA"/>
</dbReference>
<keyword evidence="4" id="KW-1185">Reference proteome</keyword>
<feature type="transmembrane region" description="Helical" evidence="1">
    <location>
        <begin position="123"/>
        <end position="142"/>
    </location>
</feature>
<reference evidence="3" key="1">
    <citation type="submission" date="2020-09" db="EMBL/GenBank/DDBJ databases">
        <title>Secondary metabolite and genome analysis of marine Streptomyces chumphonensis KK1-2T.</title>
        <authorList>
            <person name="Phongsopitanun W."/>
            <person name="Kanchanasin P."/>
            <person name="Pittayakhajonwut P."/>
            <person name="Suwanborirux K."/>
            <person name="Tanasupawat S."/>
        </authorList>
    </citation>
    <scope>NUCLEOTIDE SEQUENCE</scope>
    <source>
        <strain evidence="3">KK1-2</strain>
    </source>
</reference>
<evidence type="ECO:0000313" key="3">
    <source>
        <dbReference type="EMBL" id="MBD3932557.1"/>
    </source>
</evidence>
<feature type="transmembrane region" description="Helical" evidence="1">
    <location>
        <begin position="200"/>
        <end position="220"/>
    </location>
</feature>
<feature type="domain" description="EccD-like transmembrane" evidence="2">
    <location>
        <begin position="94"/>
        <end position="414"/>
    </location>
</feature>
<evidence type="ECO:0000313" key="4">
    <source>
        <dbReference type="Proteomes" id="UP000632289"/>
    </source>
</evidence>
<dbReference type="InterPro" id="IPR024962">
    <property type="entry name" value="YukD-like"/>
</dbReference>
<feature type="transmembrane region" description="Helical" evidence="1">
    <location>
        <begin position="149"/>
        <end position="166"/>
    </location>
</feature>